<accession>A0ABS9UEG9</accession>
<protein>
    <submittedName>
        <fullName evidence="2">DUF5412 domain-containing protein</fullName>
    </submittedName>
</protein>
<dbReference type="EMBL" id="JAKZFC010000004">
    <property type="protein sequence ID" value="MCH7322729.1"/>
    <property type="molecule type" value="Genomic_DNA"/>
</dbReference>
<sequence length="121" mass="13835">MSKLIKILLLVFAIITLFGILFFYQTLNPTLNQIQVNENNEEGIYISPDGEKSITVYFNGGLIFHNDVTYVGVLEDFNSGLRKNIFLVMPNVKEVRWINNGTIIVNGIEIAIDDTYDFRNE</sequence>
<dbReference type="InterPro" id="IPR035406">
    <property type="entry name" value="DUF5412"/>
</dbReference>
<proteinExistence type="predicted"/>
<keyword evidence="1" id="KW-1133">Transmembrane helix</keyword>
<evidence type="ECO:0000256" key="1">
    <source>
        <dbReference type="SAM" id="Phobius"/>
    </source>
</evidence>
<gene>
    <name evidence="2" type="ORF">LZ480_12595</name>
</gene>
<keyword evidence="1" id="KW-0472">Membrane</keyword>
<evidence type="ECO:0000313" key="2">
    <source>
        <dbReference type="EMBL" id="MCH7322729.1"/>
    </source>
</evidence>
<feature type="transmembrane region" description="Helical" evidence="1">
    <location>
        <begin position="7"/>
        <end position="27"/>
    </location>
</feature>
<dbReference type="RefSeq" id="WP_241369792.1">
    <property type="nucleotide sequence ID" value="NZ_JAKZFC010000004.1"/>
</dbReference>
<dbReference type="Proteomes" id="UP001316087">
    <property type="component" value="Unassembled WGS sequence"/>
</dbReference>
<reference evidence="2 3" key="1">
    <citation type="submission" date="2022-03" db="EMBL/GenBank/DDBJ databases">
        <authorList>
            <person name="Jo J.-H."/>
            <person name="Im W.-T."/>
        </authorList>
    </citation>
    <scope>NUCLEOTIDE SEQUENCE [LARGE SCALE GENOMIC DNA]</scope>
    <source>
        <strain evidence="2 3">MA9</strain>
    </source>
</reference>
<comment type="caution">
    <text evidence="2">The sequence shown here is derived from an EMBL/GenBank/DDBJ whole genome shotgun (WGS) entry which is preliminary data.</text>
</comment>
<evidence type="ECO:0000313" key="3">
    <source>
        <dbReference type="Proteomes" id="UP001316087"/>
    </source>
</evidence>
<organism evidence="2 3">
    <name type="scientific">Solibacillus palustris</name>
    <dbReference type="NCBI Taxonomy" id="2908203"/>
    <lineage>
        <taxon>Bacteria</taxon>
        <taxon>Bacillati</taxon>
        <taxon>Bacillota</taxon>
        <taxon>Bacilli</taxon>
        <taxon>Bacillales</taxon>
        <taxon>Caryophanaceae</taxon>
        <taxon>Solibacillus</taxon>
    </lineage>
</organism>
<keyword evidence="1" id="KW-0812">Transmembrane</keyword>
<name>A0ABS9UEG9_9BACL</name>
<keyword evidence="3" id="KW-1185">Reference proteome</keyword>
<dbReference type="Pfam" id="PF17428">
    <property type="entry name" value="DUF5412"/>
    <property type="match status" value="1"/>
</dbReference>